<keyword evidence="1" id="KW-0812">Transmembrane</keyword>
<keyword evidence="1" id="KW-1133">Transmembrane helix</keyword>
<evidence type="ECO:0000256" key="1">
    <source>
        <dbReference type="SAM" id="Phobius"/>
    </source>
</evidence>
<feature type="transmembrane region" description="Helical" evidence="1">
    <location>
        <begin position="74"/>
        <end position="96"/>
    </location>
</feature>
<proteinExistence type="predicted"/>
<reference evidence="2 3" key="1">
    <citation type="submission" date="2014-12" db="EMBL/GenBank/DDBJ databases">
        <title>Draft genome sequences of 29 type strains of Enterococci.</title>
        <authorList>
            <person name="Zhong Z."/>
            <person name="Sun Z."/>
            <person name="Liu W."/>
            <person name="Zhang W."/>
            <person name="Zhang H."/>
        </authorList>
    </citation>
    <scope>NUCLEOTIDE SEQUENCE [LARGE SCALE GENOMIC DNA]</scope>
    <source>
        <strain evidence="2 3">DSM 22802</strain>
    </source>
</reference>
<evidence type="ECO:0000313" key="3">
    <source>
        <dbReference type="Proteomes" id="UP000183700"/>
    </source>
</evidence>
<comment type="caution">
    <text evidence="2">The sequence shown here is derived from an EMBL/GenBank/DDBJ whole genome shotgun (WGS) entry which is preliminary data.</text>
</comment>
<gene>
    <name evidence="2" type="ORF">RV00_GL002023</name>
</gene>
<feature type="transmembrane region" description="Helical" evidence="1">
    <location>
        <begin position="102"/>
        <end position="125"/>
    </location>
</feature>
<feature type="transmembrane region" description="Helical" evidence="1">
    <location>
        <begin position="191"/>
        <end position="208"/>
    </location>
</feature>
<feature type="transmembrane region" description="Helical" evidence="1">
    <location>
        <begin position="233"/>
        <end position="252"/>
    </location>
</feature>
<dbReference type="AlphaFoldDB" id="A0A1L8SUX5"/>
<feature type="transmembrane region" description="Helical" evidence="1">
    <location>
        <begin position="159"/>
        <end position="185"/>
    </location>
</feature>
<keyword evidence="3" id="KW-1185">Reference proteome</keyword>
<accession>A0A1L8SUX5</accession>
<sequence>MNKGDIIWVILLLCLLGLFVIPATRETILAASGAHPYIGGFIQFAILATMGDLFGKRIVSGEYQFSSQVFLRAVVWGIIGCMVTLVFPVFMGGASLAQAEGLLPFAGVALAQAFCGSSIMNLTFAPAMNTLHRLMELWIETASAKESVSLKGLIAKIDWTAFVTFNWLKVGICFWIPVHTIVFLLPENVRVVVAAFSSIALGIILSLASKKGSSSGKLPEEIAYLKSNQRNDIIYVMSFFLLTGSSLIQDALKNEKDLVFILL</sequence>
<dbReference type="EMBL" id="JXKM01000004">
    <property type="protein sequence ID" value="OJG35879.1"/>
    <property type="molecule type" value="Genomic_DNA"/>
</dbReference>
<evidence type="ECO:0000313" key="2">
    <source>
        <dbReference type="EMBL" id="OJG35879.1"/>
    </source>
</evidence>
<keyword evidence="1" id="KW-0472">Membrane</keyword>
<organism evidence="2 3">
    <name type="scientific">Enterococcus devriesei</name>
    <dbReference type="NCBI Taxonomy" id="319970"/>
    <lineage>
        <taxon>Bacteria</taxon>
        <taxon>Bacillati</taxon>
        <taxon>Bacillota</taxon>
        <taxon>Bacilli</taxon>
        <taxon>Lactobacillales</taxon>
        <taxon>Enterococcaceae</taxon>
        <taxon>Enterococcus</taxon>
    </lineage>
</organism>
<name>A0A1L8SUX5_9ENTE</name>
<dbReference type="Proteomes" id="UP000183700">
    <property type="component" value="Unassembled WGS sequence"/>
</dbReference>
<dbReference type="STRING" id="319970.RV00_GL002023"/>
<protein>
    <submittedName>
        <fullName evidence="2">Uncharacterized protein</fullName>
    </submittedName>
</protein>
<feature type="transmembrane region" description="Helical" evidence="1">
    <location>
        <begin position="35"/>
        <end position="54"/>
    </location>
</feature>
<dbReference type="RefSeq" id="WP_249024072.1">
    <property type="nucleotide sequence ID" value="NZ_JBHLVS010000013.1"/>
</dbReference>